<comment type="subunit">
    <text evidence="6">Homodimer.</text>
</comment>
<comment type="subcellular location">
    <subcellularLocation>
        <location evidence="6">Cytoplasm</location>
    </subcellularLocation>
</comment>
<feature type="coiled-coil region" evidence="6">
    <location>
        <begin position="405"/>
        <end position="439"/>
    </location>
</feature>
<dbReference type="InterPro" id="IPR003395">
    <property type="entry name" value="RecF/RecN/SMC_N"/>
</dbReference>
<feature type="coiled-coil region" evidence="6">
    <location>
        <begin position="666"/>
        <end position="756"/>
    </location>
</feature>
<keyword evidence="4 6" id="KW-0175">Coiled coil</keyword>
<evidence type="ECO:0000256" key="2">
    <source>
        <dbReference type="ARBA" id="ARBA00022741"/>
    </source>
</evidence>
<dbReference type="RefSeq" id="WP_095506115.1">
    <property type="nucleotide sequence ID" value="NZ_BSNC01000001.1"/>
</dbReference>
<evidence type="ECO:0000313" key="10">
    <source>
        <dbReference type="Proteomes" id="UP001161422"/>
    </source>
</evidence>
<dbReference type="GO" id="GO:0005737">
    <property type="term" value="C:cytoplasm"/>
    <property type="evidence" value="ECO:0007669"/>
    <property type="project" value="UniProtKB-SubCell"/>
</dbReference>
<dbReference type="Proteomes" id="UP001161422">
    <property type="component" value="Unassembled WGS sequence"/>
</dbReference>
<feature type="region of interest" description="Disordered" evidence="7">
    <location>
        <begin position="837"/>
        <end position="861"/>
    </location>
</feature>
<evidence type="ECO:0000256" key="4">
    <source>
        <dbReference type="ARBA" id="ARBA00023054"/>
    </source>
</evidence>
<feature type="coiled-coil region" evidence="6">
    <location>
        <begin position="293"/>
        <end position="376"/>
    </location>
</feature>
<comment type="caution">
    <text evidence="9">The sequence shown here is derived from an EMBL/GenBank/DDBJ whole genome shotgun (WGS) entry which is preliminary data.</text>
</comment>
<keyword evidence="2 6" id="KW-0547">Nucleotide-binding</keyword>
<comment type="function">
    <text evidence="6">Required for chromosome condensation and partitioning.</text>
</comment>
<evidence type="ECO:0000256" key="5">
    <source>
        <dbReference type="ARBA" id="ARBA00023125"/>
    </source>
</evidence>
<dbReference type="GO" id="GO:0016887">
    <property type="term" value="F:ATP hydrolysis activity"/>
    <property type="evidence" value="ECO:0007669"/>
    <property type="project" value="InterPro"/>
</dbReference>
<dbReference type="GO" id="GO:0007059">
    <property type="term" value="P:chromosome segregation"/>
    <property type="evidence" value="ECO:0007669"/>
    <property type="project" value="UniProtKB-UniRule"/>
</dbReference>
<dbReference type="CDD" id="cd03278">
    <property type="entry name" value="ABC_SMC_barmotin"/>
    <property type="match status" value="1"/>
</dbReference>
<feature type="coiled-coil region" evidence="6">
    <location>
        <begin position="170"/>
        <end position="211"/>
    </location>
</feature>
<evidence type="ECO:0000256" key="7">
    <source>
        <dbReference type="SAM" id="MobiDB-lite"/>
    </source>
</evidence>
<evidence type="ECO:0000256" key="6">
    <source>
        <dbReference type="HAMAP-Rule" id="MF_01894"/>
    </source>
</evidence>
<evidence type="ECO:0000256" key="3">
    <source>
        <dbReference type="ARBA" id="ARBA00022840"/>
    </source>
</evidence>
<evidence type="ECO:0000313" key="9">
    <source>
        <dbReference type="EMBL" id="GLP94744.1"/>
    </source>
</evidence>
<dbReference type="InterPro" id="IPR011890">
    <property type="entry name" value="SMC_prok"/>
</dbReference>
<reference evidence="9" key="2">
    <citation type="submission" date="2023-01" db="EMBL/GenBank/DDBJ databases">
        <title>Draft genome sequence of Paraferrimonas sedimenticola strain NBRC 101628.</title>
        <authorList>
            <person name="Sun Q."/>
            <person name="Mori K."/>
        </authorList>
    </citation>
    <scope>NUCLEOTIDE SEQUENCE</scope>
    <source>
        <strain evidence="9">NBRC 101628</strain>
    </source>
</reference>
<dbReference type="Pfam" id="PF02463">
    <property type="entry name" value="SMC_N"/>
    <property type="match status" value="2"/>
</dbReference>
<dbReference type="InterPro" id="IPR027417">
    <property type="entry name" value="P-loop_NTPase"/>
</dbReference>
<gene>
    <name evidence="6 9" type="primary">smc</name>
    <name evidence="9" type="ORF">GCM10007895_00500</name>
</gene>
<feature type="binding site" evidence="6">
    <location>
        <begin position="32"/>
        <end position="39"/>
    </location>
    <ligand>
        <name>ATP</name>
        <dbReference type="ChEBI" id="CHEBI:30616"/>
    </ligand>
</feature>
<protein>
    <recommendedName>
        <fullName evidence="6">Chromosome partition protein Smc</fullName>
    </recommendedName>
</protein>
<dbReference type="PIRSF" id="PIRSF005719">
    <property type="entry name" value="SMC"/>
    <property type="match status" value="1"/>
</dbReference>
<accession>A0AA37RS78</accession>
<comment type="similarity">
    <text evidence="6">Belongs to the SMC family.</text>
</comment>
<dbReference type="InterPro" id="IPR024704">
    <property type="entry name" value="SMC"/>
</dbReference>
<dbReference type="GO" id="GO:0030261">
    <property type="term" value="P:chromosome condensation"/>
    <property type="evidence" value="ECO:0007669"/>
    <property type="project" value="InterPro"/>
</dbReference>
<dbReference type="GO" id="GO:0006260">
    <property type="term" value="P:DNA replication"/>
    <property type="evidence" value="ECO:0007669"/>
    <property type="project" value="UniProtKB-UniRule"/>
</dbReference>
<dbReference type="Gene3D" id="3.40.50.300">
    <property type="entry name" value="P-loop containing nucleotide triphosphate hydrolases"/>
    <property type="match status" value="2"/>
</dbReference>
<name>A0AA37RS78_9GAMM</name>
<dbReference type="SUPFAM" id="SSF52540">
    <property type="entry name" value="P-loop containing nucleoside triphosphate hydrolases"/>
    <property type="match status" value="1"/>
</dbReference>
<dbReference type="GO" id="GO:0007062">
    <property type="term" value="P:sister chromatid cohesion"/>
    <property type="evidence" value="ECO:0007669"/>
    <property type="project" value="InterPro"/>
</dbReference>
<dbReference type="GO" id="GO:0003677">
    <property type="term" value="F:DNA binding"/>
    <property type="evidence" value="ECO:0007669"/>
    <property type="project" value="UniProtKB-UniRule"/>
</dbReference>
<proteinExistence type="inferred from homology"/>
<dbReference type="EMBL" id="BSNC01000001">
    <property type="protein sequence ID" value="GLP94744.1"/>
    <property type="molecule type" value="Genomic_DNA"/>
</dbReference>
<feature type="compositionally biased region" description="Low complexity" evidence="7">
    <location>
        <begin position="837"/>
        <end position="856"/>
    </location>
</feature>
<organism evidence="9 10">
    <name type="scientific">Paraferrimonas sedimenticola</name>
    <dbReference type="NCBI Taxonomy" id="375674"/>
    <lineage>
        <taxon>Bacteria</taxon>
        <taxon>Pseudomonadati</taxon>
        <taxon>Pseudomonadota</taxon>
        <taxon>Gammaproteobacteria</taxon>
        <taxon>Alteromonadales</taxon>
        <taxon>Ferrimonadaceae</taxon>
        <taxon>Paraferrimonas</taxon>
    </lineage>
</organism>
<feature type="coiled-coil region" evidence="6">
    <location>
        <begin position="956"/>
        <end position="983"/>
    </location>
</feature>
<reference evidence="9" key="1">
    <citation type="journal article" date="2014" name="Int. J. Syst. Evol. Microbiol.">
        <title>Complete genome sequence of Corynebacterium casei LMG S-19264T (=DSM 44701T), isolated from a smear-ripened cheese.</title>
        <authorList>
            <consortium name="US DOE Joint Genome Institute (JGI-PGF)"/>
            <person name="Walter F."/>
            <person name="Albersmeier A."/>
            <person name="Kalinowski J."/>
            <person name="Ruckert C."/>
        </authorList>
    </citation>
    <scope>NUCLEOTIDE SEQUENCE</scope>
    <source>
        <strain evidence="9">NBRC 101628</strain>
    </source>
</reference>
<dbReference type="HAMAP" id="MF_01894">
    <property type="entry name" value="Smc_prok"/>
    <property type="match status" value="1"/>
</dbReference>
<keyword evidence="5 6" id="KW-0238">DNA-binding</keyword>
<sequence>MRLKQIKLAGFKSFVDPTKIALPKAITAIVGPNGCGKSNVIDAVRWVLGESSAKHLRGDAMTDVIFNGSNSRKPVGQASVELVFEQCDSRLTAEYAQYNEISVKRVVNREAQSQYWLNGKKCRRRDVTDLFMGTGLGPRSYAIIEQGTIARLIESKPAELRVFIEEAAAISKYKERRRETENRIRHTRENLDRLSDIRLELGNQLSRLQRQADAAKRYRNYKQQQGQLKAQLAAWLWRDAETERQALDAKIDELKTQREAISAEQVKRNLSLQQLQSQTEAQRSAEQEHTQKAFVLSKQANQLEQQIRSQEQSSQHRQEQLAAAKQTLEQAVAQQTQLEAQATGLQSTLAELEPELALAQALLEERQAQLADAKEHNDLILAKQAKYQGMLSQAHQHLAKSQTEQASAKAKQNALQQRLQELSEALEEQADSQLETQAEELTQALAQNQAAIDLQQQVAEEAQFALEAAQQALADDEASTRDALKRESQLQGELAAVKAQLASLETQAETSVYQVLDAPKLWQKALGQLMAPIMLQPVQVFADGESTESGFSDDQSFELTLDDGSRIQAPINLQPWLDGIRFAKDEAQAEALMTGLKPQQAILLADGQLWGQGFKLTPAQTTHALSLESQSQTLDAELSTNSQRLAQLRQSNERQLETVHIRHNQAKQAQTEAQSLNQQHQRIELQREHVQSQLVQLTEQQQKAQLKYSQAEQELQQLSAALAPLDAQMAEAQAQQQSAQAQLEQLGLEVEQTREHWQTLQSQALEAERQQLGLSHQQQSTQQQIAALQPSLGQARQQAQQAQARIDELSKTSDAPVDMAALQSQLQSLLSAQSDAQKAAESARQQSFEASQSQQQMVAEQAKANQSLQQIAESQHNIELAQQQKLSDAQHQLEQLGEGVDANQLSLLLEGIDEIATEQSLRSQLSQVALKIERLGAINLAAVEEFDQANQRKVYLDEQDLDLNKALEALEQAIRTIDKETRQKFKTTFDAINDGFQRLFPQVFGGGKAWLELTDDDLLQSGVAIMAQPPGKRNSTIHLLSGGEKALTALSLVFAIFQLNPAPFCLLDEVDAPLDDANVGRFCQLLEQMAKDVQFIYISHNKVTMELAQQLTGVTMQEAGASRIVAVDIEDALAFAEA</sequence>
<keyword evidence="10" id="KW-1185">Reference proteome</keyword>
<evidence type="ECO:0000259" key="8">
    <source>
        <dbReference type="Pfam" id="PF02463"/>
    </source>
</evidence>
<evidence type="ECO:0000256" key="1">
    <source>
        <dbReference type="ARBA" id="ARBA00022490"/>
    </source>
</evidence>
<dbReference type="AlphaFoldDB" id="A0AA37RS78"/>
<feature type="domain" description="RecF/RecN/SMC N-terminal" evidence="8">
    <location>
        <begin position="823"/>
        <end position="1122"/>
    </location>
</feature>
<feature type="domain" description="RecF/RecN/SMC N-terminal" evidence="8">
    <location>
        <begin position="3"/>
        <end position="204"/>
    </location>
</feature>
<keyword evidence="3 6" id="KW-0067">ATP-binding</keyword>
<keyword evidence="1 6" id="KW-0963">Cytoplasm</keyword>
<feature type="coiled-coil region" evidence="6">
    <location>
        <begin position="237"/>
        <end position="264"/>
    </location>
</feature>
<dbReference type="GO" id="GO:0005524">
    <property type="term" value="F:ATP binding"/>
    <property type="evidence" value="ECO:0007669"/>
    <property type="project" value="UniProtKB-UniRule"/>
</dbReference>
<dbReference type="PANTHER" id="PTHR43977">
    <property type="entry name" value="STRUCTURAL MAINTENANCE OF CHROMOSOMES PROTEIN 3"/>
    <property type="match status" value="1"/>
</dbReference>
<comment type="domain">
    <text evidence="6">Contains large globular domains required for ATP hydrolysis at each terminus and a third globular domain forming a flexible hinge near the middle of the molecule. These domains are separated by coiled-coil structures.</text>
</comment>